<keyword evidence="15" id="KW-0072">Autophagy</keyword>
<dbReference type="GO" id="GO:0005829">
    <property type="term" value="C:cytosol"/>
    <property type="evidence" value="ECO:0007669"/>
    <property type="project" value="UniProtKB-SubCell"/>
</dbReference>
<dbReference type="Pfam" id="PF26585">
    <property type="entry name" value="STX17_N"/>
    <property type="match status" value="1"/>
</dbReference>
<feature type="transmembrane region" description="Helical" evidence="26">
    <location>
        <begin position="249"/>
        <end position="268"/>
    </location>
</feature>
<dbReference type="FunFam" id="1.20.5.110:FF:000046">
    <property type="entry name" value="syntaxin-17 isoform X1"/>
    <property type="match status" value="1"/>
</dbReference>
<dbReference type="GO" id="GO:0048278">
    <property type="term" value="P:vesicle docking"/>
    <property type="evidence" value="ECO:0007669"/>
    <property type="project" value="TreeGrafter"/>
</dbReference>
<evidence type="ECO:0000256" key="24">
    <source>
        <dbReference type="ARBA" id="ARBA00093444"/>
    </source>
</evidence>
<evidence type="ECO:0000256" key="15">
    <source>
        <dbReference type="ARBA" id="ARBA00023006"/>
    </source>
</evidence>
<comment type="similarity">
    <text evidence="6">Belongs to the syntaxin family.</text>
</comment>
<evidence type="ECO:0000256" key="17">
    <source>
        <dbReference type="ARBA" id="ARBA00023128"/>
    </source>
</evidence>
<keyword evidence="10 26" id="KW-0812">Transmembrane</keyword>
<accession>A0A3Q2CQC8</accession>
<evidence type="ECO:0000313" key="28">
    <source>
        <dbReference type="Ensembl" id="ENSCVAP00000007682.1"/>
    </source>
</evidence>
<keyword evidence="14" id="KW-0007">Acetylation</keyword>
<dbReference type="CDD" id="cd15846">
    <property type="entry name" value="SNARE_syntaxin17"/>
    <property type="match status" value="1"/>
</dbReference>
<evidence type="ECO:0000259" key="27">
    <source>
        <dbReference type="PROSITE" id="PS50192"/>
    </source>
</evidence>
<comment type="function">
    <text evidence="21">SNAREs, soluble N-ethylmaleimide-sensitive factor-attachment protein receptors, are essential proteins for fusion of cellular membranes. SNAREs localized on opposing membranes assemble to form a trans-SNARE complex, an extended, parallel four alpha-helical bundle that drives membrane fusion. STX17 is a SNARE of the autophagosome involved in autophagy through the direct control of autophagosome membrane fusion with the lysosome membrane. May also play a role in the early secretory pathway where it may maintain the architecture of the endoplasmic reticulum-Golgi intermediate compartment/ERGIC and Golgi and/or regulate transport between the endoplasmic reticulum, the ERGIC and the Golgi.</text>
</comment>
<dbReference type="AlphaFoldDB" id="A0A3Q2CQC8"/>
<evidence type="ECO:0000256" key="11">
    <source>
        <dbReference type="ARBA" id="ARBA00022824"/>
    </source>
</evidence>
<dbReference type="PANTHER" id="PTHR19957">
    <property type="entry name" value="SYNTAXIN"/>
    <property type="match status" value="1"/>
</dbReference>
<dbReference type="GO" id="GO:0033116">
    <property type="term" value="C:endoplasmic reticulum-Golgi intermediate compartment membrane"/>
    <property type="evidence" value="ECO:0007669"/>
    <property type="project" value="UniProtKB-SubCell"/>
</dbReference>
<dbReference type="GO" id="GO:0012507">
    <property type="term" value="C:ER to Golgi transport vesicle membrane"/>
    <property type="evidence" value="ECO:0007669"/>
    <property type="project" value="UniProtKB-SubCell"/>
</dbReference>
<keyword evidence="7" id="KW-0813">Transport</keyword>
<dbReference type="PANTHER" id="PTHR19957:SF139">
    <property type="entry name" value="SYNTAXIN-17"/>
    <property type="match status" value="1"/>
</dbReference>
<evidence type="ECO:0000256" key="8">
    <source>
        <dbReference type="ARBA" id="ARBA00022490"/>
    </source>
</evidence>
<evidence type="ECO:0000256" key="25">
    <source>
        <dbReference type="SAM" id="MobiDB-lite"/>
    </source>
</evidence>
<evidence type="ECO:0000256" key="6">
    <source>
        <dbReference type="ARBA" id="ARBA00009063"/>
    </source>
</evidence>
<feature type="region of interest" description="Disordered" evidence="25">
    <location>
        <begin position="110"/>
        <end position="140"/>
    </location>
</feature>
<evidence type="ECO:0000256" key="16">
    <source>
        <dbReference type="ARBA" id="ARBA00023054"/>
    </source>
</evidence>
<dbReference type="GO" id="GO:0006886">
    <property type="term" value="P:intracellular protein transport"/>
    <property type="evidence" value="ECO:0007669"/>
    <property type="project" value="InterPro"/>
</dbReference>
<evidence type="ECO:0000256" key="4">
    <source>
        <dbReference type="ARBA" id="ARBA00004542"/>
    </source>
</evidence>
<reference evidence="28" key="1">
    <citation type="submission" date="2025-08" db="UniProtKB">
        <authorList>
            <consortium name="Ensembl"/>
        </authorList>
    </citation>
    <scope>IDENTIFICATION</scope>
</reference>
<dbReference type="InterPro" id="IPR010989">
    <property type="entry name" value="SNARE"/>
</dbReference>
<comment type="subcellular location">
    <subcellularLocation>
        <location evidence="24">Autolysosome membrane</location>
        <topology evidence="24">Multi-pass membrane protein</topology>
    </subcellularLocation>
    <subcellularLocation>
        <location evidence="3">Cytoplasm</location>
        <location evidence="3">Cytosol</location>
    </subcellularLocation>
    <subcellularLocation>
        <location evidence="5">Cytoplasmic vesicle</location>
        <location evidence="5">COPII-coated vesicle membrane</location>
        <topology evidence="5">Multi-pass membrane protein</topology>
    </subcellularLocation>
    <subcellularLocation>
        <location evidence="4">Cytoplasmic vesicle</location>
        <location evidence="4">Autophagosome membrane</location>
        <topology evidence="4">Multi-pass membrane protein</topology>
    </subcellularLocation>
    <subcellularLocation>
        <location evidence="2">Endoplasmic reticulum-Golgi intermediate compartment membrane</location>
        <topology evidence="2">Multi-pass membrane protein</topology>
    </subcellularLocation>
    <subcellularLocation>
        <location evidence="1">Mitochondrion membrane</location>
        <topology evidence="1">Multi-pass membrane protein</topology>
    </subcellularLocation>
    <subcellularLocation>
        <location evidence="22">Smooth endoplasmic reticulum membrane</location>
        <topology evidence="22">Multi-pass membrane protein</topology>
    </subcellularLocation>
</comment>
<evidence type="ECO:0000313" key="29">
    <source>
        <dbReference type="Proteomes" id="UP000265020"/>
    </source>
</evidence>
<dbReference type="GO" id="GO:0000149">
    <property type="term" value="F:SNARE binding"/>
    <property type="evidence" value="ECO:0007669"/>
    <property type="project" value="TreeGrafter"/>
</dbReference>
<dbReference type="GeneTree" id="ENSGT01000000214440"/>
<dbReference type="GO" id="GO:0120281">
    <property type="term" value="C:autolysosome membrane"/>
    <property type="evidence" value="ECO:0007669"/>
    <property type="project" value="UniProtKB-SubCell"/>
</dbReference>
<dbReference type="InterPro" id="IPR006012">
    <property type="entry name" value="Syntaxin/epimorphin_CS"/>
</dbReference>
<evidence type="ECO:0000256" key="3">
    <source>
        <dbReference type="ARBA" id="ARBA00004514"/>
    </source>
</evidence>
<dbReference type="GO" id="GO:0005886">
    <property type="term" value="C:plasma membrane"/>
    <property type="evidence" value="ECO:0007669"/>
    <property type="project" value="TreeGrafter"/>
</dbReference>
<keyword evidence="13 26" id="KW-1133">Transmembrane helix</keyword>
<dbReference type="InterPro" id="IPR028676">
    <property type="entry name" value="STX17_SNARE"/>
</dbReference>
<dbReference type="STRING" id="28743.ENSCVAP00000007682"/>
<keyword evidence="18 26" id="KW-0472">Membrane</keyword>
<dbReference type="GO" id="GO:0006887">
    <property type="term" value="P:exocytosis"/>
    <property type="evidence" value="ECO:0007669"/>
    <property type="project" value="TreeGrafter"/>
</dbReference>
<evidence type="ECO:0000256" key="26">
    <source>
        <dbReference type="SAM" id="Phobius"/>
    </source>
</evidence>
<sequence length="297" mass="32609">MAEEGNKLTLRRLEGPINKFIKVALPTDLDRLQKHHGNILKYQQCQQWEHLHYEHINASRTVQQLRANIREMEKLCSRVRPEDSEALEALVKPIRDRASAAAQDFLLLHSNPPPPVPAAQPAARPSITQSSSYHDVEEPIEDSLSNRQIQLQLPEIPLDQNAAESWDNLEEDLKELSGLVTEFSMLVHSQQEKIDSIEDNVDAAAVNVEEGTRNLGKAVGYKLAMLPVAAALLGGALGGPLGLLVGFKAAGVAALGGSALGFAGGNLVRKHRQAQVDQGMERLTLKEGEQPERNKDK</sequence>
<dbReference type="OrthoDB" id="10035606at2759"/>
<dbReference type="PROSITE" id="PS00914">
    <property type="entry name" value="SYNTAXIN"/>
    <property type="match status" value="1"/>
</dbReference>
<keyword evidence="17" id="KW-0496">Mitochondrion</keyword>
<evidence type="ECO:0000256" key="22">
    <source>
        <dbReference type="ARBA" id="ARBA00060365"/>
    </source>
</evidence>
<keyword evidence="19" id="KW-0458">Lysosome</keyword>
<feature type="transmembrane region" description="Helical" evidence="26">
    <location>
        <begin position="223"/>
        <end position="243"/>
    </location>
</feature>
<dbReference type="InterPro" id="IPR059001">
    <property type="entry name" value="STX17_N"/>
</dbReference>
<evidence type="ECO:0000256" key="20">
    <source>
        <dbReference type="ARBA" id="ARBA00023329"/>
    </source>
</evidence>
<evidence type="ECO:0000256" key="1">
    <source>
        <dbReference type="ARBA" id="ARBA00004225"/>
    </source>
</evidence>
<organism evidence="28 29">
    <name type="scientific">Cyprinodon variegatus</name>
    <name type="common">Sheepshead minnow</name>
    <dbReference type="NCBI Taxonomy" id="28743"/>
    <lineage>
        <taxon>Eukaryota</taxon>
        <taxon>Metazoa</taxon>
        <taxon>Chordata</taxon>
        <taxon>Craniata</taxon>
        <taxon>Vertebrata</taxon>
        <taxon>Euteleostomi</taxon>
        <taxon>Actinopterygii</taxon>
        <taxon>Neopterygii</taxon>
        <taxon>Teleostei</taxon>
        <taxon>Neoteleostei</taxon>
        <taxon>Acanthomorphata</taxon>
        <taxon>Ovalentaria</taxon>
        <taxon>Atherinomorphae</taxon>
        <taxon>Cyprinodontiformes</taxon>
        <taxon>Cyprinodontidae</taxon>
        <taxon>Cyprinodon</taxon>
    </lineage>
</organism>
<keyword evidence="8" id="KW-0963">Cytoplasm</keyword>
<feature type="domain" description="T-SNARE coiled-coil homology" evidence="27">
    <location>
        <begin position="156"/>
        <end position="218"/>
    </location>
</feature>
<name>A0A3Q2CQC8_CYPVA</name>
<dbReference type="InterPro" id="IPR045242">
    <property type="entry name" value="Syntaxin"/>
</dbReference>
<evidence type="ECO:0000256" key="21">
    <source>
        <dbReference type="ARBA" id="ARBA00055921"/>
    </source>
</evidence>
<dbReference type="GO" id="GO:0006914">
    <property type="term" value="P:autophagy"/>
    <property type="evidence" value="ECO:0007669"/>
    <property type="project" value="UniProtKB-KW"/>
</dbReference>
<keyword evidence="20" id="KW-0968">Cytoplasmic vesicle</keyword>
<dbReference type="CTD" id="55014"/>
<dbReference type="GO" id="GO:0000421">
    <property type="term" value="C:autophagosome membrane"/>
    <property type="evidence" value="ECO:0007669"/>
    <property type="project" value="UniProtKB-SubCell"/>
</dbReference>
<evidence type="ECO:0000256" key="9">
    <source>
        <dbReference type="ARBA" id="ARBA00022553"/>
    </source>
</evidence>
<dbReference type="Proteomes" id="UP000265020">
    <property type="component" value="Unassembled WGS sequence"/>
</dbReference>
<protein>
    <recommendedName>
        <fullName evidence="23">Syntaxin-17</fullName>
    </recommendedName>
</protein>
<dbReference type="GO" id="GO:0005484">
    <property type="term" value="F:SNAP receptor activity"/>
    <property type="evidence" value="ECO:0007669"/>
    <property type="project" value="InterPro"/>
</dbReference>
<dbReference type="GO" id="GO:0006906">
    <property type="term" value="P:vesicle fusion"/>
    <property type="evidence" value="ECO:0007669"/>
    <property type="project" value="TreeGrafter"/>
</dbReference>
<dbReference type="GO" id="GO:0030868">
    <property type="term" value="C:smooth endoplasmic reticulum membrane"/>
    <property type="evidence" value="ECO:0007669"/>
    <property type="project" value="UniProtKB-SubCell"/>
</dbReference>
<dbReference type="KEGG" id="cvg:107082041"/>
<evidence type="ECO:0000256" key="13">
    <source>
        <dbReference type="ARBA" id="ARBA00022989"/>
    </source>
</evidence>
<dbReference type="OMA" id="YPVMGAL"/>
<reference evidence="28" key="2">
    <citation type="submission" date="2025-09" db="UniProtKB">
        <authorList>
            <consortium name="Ensembl"/>
        </authorList>
    </citation>
    <scope>IDENTIFICATION</scope>
</reference>
<evidence type="ECO:0000256" key="2">
    <source>
        <dbReference type="ARBA" id="ARBA00004457"/>
    </source>
</evidence>
<evidence type="ECO:0000256" key="19">
    <source>
        <dbReference type="ARBA" id="ARBA00023228"/>
    </source>
</evidence>
<evidence type="ECO:0000256" key="12">
    <source>
        <dbReference type="ARBA" id="ARBA00022892"/>
    </source>
</evidence>
<dbReference type="SUPFAM" id="SSF47661">
    <property type="entry name" value="t-snare proteins"/>
    <property type="match status" value="1"/>
</dbReference>
<evidence type="ECO:0000256" key="23">
    <source>
        <dbReference type="ARBA" id="ARBA00069804"/>
    </source>
</evidence>
<evidence type="ECO:0000256" key="5">
    <source>
        <dbReference type="ARBA" id="ARBA00004557"/>
    </source>
</evidence>
<evidence type="ECO:0000256" key="10">
    <source>
        <dbReference type="ARBA" id="ARBA00022692"/>
    </source>
</evidence>
<keyword evidence="29" id="KW-1185">Reference proteome</keyword>
<keyword evidence="9" id="KW-0597">Phosphoprotein</keyword>
<dbReference type="Gene3D" id="1.20.5.110">
    <property type="match status" value="1"/>
</dbReference>
<dbReference type="SMART" id="SM00397">
    <property type="entry name" value="t_SNARE"/>
    <property type="match status" value="1"/>
</dbReference>
<dbReference type="GO" id="GO:0031201">
    <property type="term" value="C:SNARE complex"/>
    <property type="evidence" value="ECO:0007669"/>
    <property type="project" value="TreeGrafter"/>
</dbReference>
<dbReference type="PROSITE" id="PS50192">
    <property type="entry name" value="T_SNARE"/>
    <property type="match status" value="1"/>
</dbReference>
<evidence type="ECO:0000256" key="7">
    <source>
        <dbReference type="ARBA" id="ARBA00022448"/>
    </source>
</evidence>
<dbReference type="Ensembl" id="ENSCVAT00000002889.1">
    <property type="protein sequence ID" value="ENSCVAP00000007682.1"/>
    <property type="gene ID" value="ENSCVAG00000009350.1"/>
</dbReference>
<dbReference type="InterPro" id="IPR000727">
    <property type="entry name" value="T_SNARE_dom"/>
</dbReference>
<evidence type="ECO:0000256" key="14">
    <source>
        <dbReference type="ARBA" id="ARBA00022990"/>
    </source>
</evidence>
<dbReference type="GO" id="GO:0031966">
    <property type="term" value="C:mitochondrial membrane"/>
    <property type="evidence" value="ECO:0007669"/>
    <property type="project" value="UniProtKB-SubCell"/>
</dbReference>
<keyword evidence="11" id="KW-0256">Endoplasmic reticulum</keyword>
<dbReference type="RefSeq" id="XP_015225958.1">
    <property type="nucleotide sequence ID" value="XM_015370472.1"/>
</dbReference>
<proteinExistence type="inferred from homology"/>
<dbReference type="GeneID" id="107082041"/>
<keyword evidence="12" id="KW-0931">ER-Golgi transport</keyword>
<keyword evidence="16" id="KW-0175">Coiled coil</keyword>
<evidence type="ECO:0000256" key="18">
    <source>
        <dbReference type="ARBA" id="ARBA00023136"/>
    </source>
</evidence>